<feature type="transmembrane region" description="Helical" evidence="1">
    <location>
        <begin position="297"/>
        <end position="318"/>
    </location>
</feature>
<evidence type="ECO:0000256" key="1">
    <source>
        <dbReference type="SAM" id="Phobius"/>
    </source>
</evidence>
<keyword evidence="3" id="KW-1185">Reference proteome</keyword>
<feature type="transmembrane region" description="Helical" evidence="1">
    <location>
        <begin position="245"/>
        <end position="266"/>
    </location>
</feature>
<feature type="transmembrane region" description="Helical" evidence="1">
    <location>
        <begin position="15"/>
        <end position="34"/>
    </location>
</feature>
<reference evidence="2" key="1">
    <citation type="journal article" date="2020" name="Stud. Mycol.">
        <title>101 Dothideomycetes genomes: a test case for predicting lifestyles and emergence of pathogens.</title>
        <authorList>
            <person name="Haridas S."/>
            <person name="Albert R."/>
            <person name="Binder M."/>
            <person name="Bloem J."/>
            <person name="Labutti K."/>
            <person name="Salamov A."/>
            <person name="Andreopoulos B."/>
            <person name="Baker S."/>
            <person name="Barry K."/>
            <person name="Bills G."/>
            <person name="Bluhm B."/>
            <person name="Cannon C."/>
            <person name="Castanera R."/>
            <person name="Culley D."/>
            <person name="Daum C."/>
            <person name="Ezra D."/>
            <person name="Gonzalez J."/>
            <person name="Henrissat B."/>
            <person name="Kuo A."/>
            <person name="Liang C."/>
            <person name="Lipzen A."/>
            <person name="Lutzoni F."/>
            <person name="Magnuson J."/>
            <person name="Mondo S."/>
            <person name="Nolan M."/>
            <person name="Ohm R."/>
            <person name="Pangilinan J."/>
            <person name="Park H.-J."/>
            <person name="Ramirez L."/>
            <person name="Alfaro M."/>
            <person name="Sun H."/>
            <person name="Tritt A."/>
            <person name="Yoshinaga Y."/>
            <person name="Zwiers L.-H."/>
            <person name="Turgeon B."/>
            <person name="Goodwin S."/>
            <person name="Spatafora J."/>
            <person name="Crous P."/>
            <person name="Grigoriev I."/>
        </authorList>
    </citation>
    <scope>NUCLEOTIDE SEQUENCE</scope>
    <source>
        <strain evidence="2">HMLAC05119</strain>
    </source>
</reference>
<accession>A0A6A5QKI4</accession>
<proteinExistence type="predicted"/>
<evidence type="ECO:0000313" key="3">
    <source>
        <dbReference type="Proteomes" id="UP000800096"/>
    </source>
</evidence>
<keyword evidence="1" id="KW-0472">Membrane</keyword>
<dbReference type="OrthoDB" id="10029326at2759"/>
<feature type="transmembrane region" description="Helical" evidence="1">
    <location>
        <begin position="339"/>
        <end position="362"/>
    </location>
</feature>
<protein>
    <submittedName>
        <fullName evidence="2">Uncharacterized protein</fullName>
    </submittedName>
</protein>
<gene>
    <name evidence="2" type="ORF">BDU57DRAFT_451116</name>
</gene>
<dbReference type="EMBL" id="ML979136">
    <property type="protein sequence ID" value="KAF1915378.1"/>
    <property type="molecule type" value="Genomic_DNA"/>
</dbReference>
<dbReference type="AlphaFoldDB" id="A0A6A5QKI4"/>
<feature type="transmembrane region" description="Helical" evidence="1">
    <location>
        <begin position="213"/>
        <end position="233"/>
    </location>
</feature>
<organism evidence="2 3">
    <name type="scientific">Ampelomyces quisqualis</name>
    <name type="common">Powdery mildew agent</name>
    <dbReference type="NCBI Taxonomy" id="50730"/>
    <lineage>
        <taxon>Eukaryota</taxon>
        <taxon>Fungi</taxon>
        <taxon>Dikarya</taxon>
        <taxon>Ascomycota</taxon>
        <taxon>Pezizomycotina</taxon>
        <taxon>Dothideomycetes</taxon>
        <taxon>Pleosporomycetidae</taxon>
        <taxon>Pleosporales</taxon>
        <taxon>Pleosporineae</taxon>
        <taxon>Phaeosphaeriaceae</taxon>
        <taxon>Ampelomyces</taxon>
    </lineage>
</organism>
<sequence length="383" mass="42608">MVTAIGVPPSGTRPYNAVLLTTFMMISMAGAWFMRISLILEDAPVGFNDMIKSGVHPNGVPVKEDFTGLFYLDKGLSFLVAAFLSGPAGWNEVYYWQQFHFLPQLIAIIAMMTVESYRERNQGSWLKYHSLFAFAYQNIGGAIVLPIWMLLLHRLSGCNTYYQSGRTIPLPYARLILPSMILLYLLPTIAIFIPSQSITMLQSVLAFWQLTPVFVNIPLWFASPFVSAAPATGKAKTADVKHLKALYNTILGISIIAHSITVYKIASSENPDVTFARVFLPSTAHWLTSMDNGLLWIFQWDWLLIGLCSAIPALVAIYDIQRLVPDIDDDPAGDKIFKGMYVTVALVVLGGPAAALVGVWGWREDQLAVLEERAEKEKGKKRL</sequence>
<feature type="transmembrane region" description="Helical" evidence="1">
    <location>
        <begin position="172"/>
        <end position="193"/>
    </location>
</feature>
<name>A0A6A5QKI4_AMPQU</name>
<dbReference type="Proteomes" id="UP000800096">
    <property type="component" value="Unassembled WGS sequence"/>
</dbReference>
<keyword evidence="1" id="KW-1133">Transmembrane helix</keyword>
<keyword evidence="1" id="KW-0812">Transmembrane</keyword>
<evidence type="ECO:0000313" key="2">
    <source>
        <dbReference type="EMBL" id="KAF1915378.1"/>
    </source>
</evidence>
<feature type="transmembrane region" description="Helical" evidence="1">
    <location>
        <begin position="134"/>
        <end position="152"/>
    </location>
</feature>